<protein>
    <submittedName>
        <fullName evidence="2">Uncharacterized protein</fullName>
    </submittedName>
</protein>
<evidence type="ECO:0000313" key="1">
    <source>
        <dbReference type="Proteomes" id="UP000887565"/>
    </source>
</evidence>
<dbReference type="WBParaSite" id="nRc.2.0.1.t24791-RA">
    <property type="protein sequence ID" value="nRc.2.0.1.t24791-RA"/>
    <property type="gene ID" value="nRc.2.0.1.g24791"/>
</dbReference>
<accession>A0A915JE80</accession>
<proteinExistence type="predicted"/>
<evidence type="ECO:0000313" key="2">
    <source>
        <dbReference type="WBParaSite" id="nRc.2.0.1.t24791-RA"/>
    </source>
</evidence>
<reference evidence="2" key="1">
    <citation type="submission" date="2022-11" db="UniProtKB">
        <authorList>
            <consortium name="WormBaseParasite"/>
        </authorList>
    </citation>
    <scope>IDENTIFICATION</scope>
</reference>
<dbReference type="Proteomes" id="UP000887565">
    <property type="component" value="Unplaced"/>
</dbReference>
<name>A0A915JE80_ROMCU</name>
<dbReference type="AlphaFoldDB" id="A0A915JE80"/>
<sequence>MVNMAGKTVKIAIMLKVKSMFSIREIGVEKSLKKIQKQTFQQHFDTNIRLDVIPKSLFKFLTCKQKSRKAGTQSIVPAE</sequence>
<keyword evidence="1" id="KW-1185">Reference proteome</keyword>
<organism evidence="1 2">
    <name type="scientific">Romanomermis culicivorax</name>
    <name type="common">Nematode worm</name>
    <dbReference type="NCBI Taxonomy" id="13658"/>
    <lineage>
        <taxon>Eukaryota</taxon>
        <taxon>Metazoa</taxon>
        <taxon>Ecdysozoa</taxon>
        <taxon>Nematoda</taxon>
        <taxon>Enoplea</taxon>
        <taxon>Dorylaimia</taxon>
        <taxon>Mermithida</taxon>
        <taxon>Mermithoidea</taxon>
        <taxon>Mermithidae</taxon>
        <taxon>Romanomermis</taxon>
    </lineage>
</organism>